<dbReference type="eggNOG" id="COG2501">
    <property type="taxonomic scope" value="Bacteria"/>
</dbReference>
<gene>
    <name evidence="3" type="ordered locus">PMT_0818</name>
</gene>
<organism evidence="3 4">
    <name type="scientific">Prochlorococcus marinus (strain MIT 9313)</name>
    <dbReference type="NCBI Taxonomy" id="74547"/>
    <lineage>
        <taxon>Bacteria</taxon>
        <taxon>Bacillati</taxon>
        <taxon>Cyanobacteriota</taxon>
        <taxon>Cyanophyceae</taxon>
        <taxon>Synechococcales</taxon>
        <taxon>Prochlorococcaceae</taxon>
        <taxon>Prochlorococcus</taxon>
    </lineage>
</organism>
<dbReference type="InterPro" id="IPR002942">
    <property type="entry name" value="S4_RNA-bd"/>
</dbReference>
<evidence type="ECO:0000256" key="1">
    <source>
        <dbReference type="PROSITE-ProRule" id="PRU00182"/>
    </source>
</evidence>
<proteinExistence type="predicted"/>
<accession>Q7V7D1</accession>
<evidence type="ECO:0000313" key="3">
    <source>
        <dbReference type="EMBL" id="CAE20993.1"/>
    </source>
</evidence>
<keyword evidence="4" id="KW-1185">Reference proteome</keyword>
<dbReference type="InterPro" id="IPR036986">
    <property type="entry name" value="S4_RNA-bd_sf"/>
</dbReference>
<evidence type="ECO:0000259" key="2">
    <source>
        <dbReference type="SMART" id="SM00363"/>
    </source>
</evidence>
<sequence>MRERSAYSMKLDQFLKWQGWVATGGEAKQLIQSGQVFVNGSVETRRGHHLSSGNRVRLGTDEAVFVGNASTGP</sequence>
<dbReference type="HOGENOM" id="CLU_127162_4_1_3"/>
<reference evidence="3 4" key="1">
    <citation type="journal article" date="2003" name="Nature">
        <title>Genome divergence in two Prochlorococcus ecotypes reflects oceanic niche differentiation.</title>
        <authorList>
            <person name="Rocap G."/>
            <person name="Larimer F.W."/>
            <person name="Lamerdin J.E."/>
            <person name="Malfatti S."/>
            <person name="Chain P."/>
            <person name="Ahlgren N.A."/>
            <person name="Arellano A."/>
            <person name="Coleman M."/>
            <person name="Hauser L."/>
            <person name="Hess W.R."/>
            <person name="Johnson Z.I."/>
            <person name="Land M.L."/>
            <person name="Lindell D."/>
            <person name="Post A.F."/>
            <person name="Regala W."/>
            <person name="Shah M."/>
            <person name="Shaw S.L."/>
            <person name="Steglich C."/>
            <person name="Sullivan M.B."/>
            <person name="Ting C.S."/>
            <person name="Tolonen A."/>
            <person name="Webb E.A."/>
            <person name="Zinser E.R."/>
            <person name="Chisholm S.W."/>
        </authorList>
    </citation>
    <scope>NUCLEOTIDE SEQUENCE [LARGE SCALE GENOMIC DNA]</scope>
    <source>
        <strain evidence="4">MIT 9313</strain>
    </source>
</reference>
<name>Q7V7D1_PROMM</name>
<evidence type="ECO:0000313" key="4">
    <source>
        <dbReference type="Proteomes" id="UP000001423"/>
    </source>
</evidence>
<dbReference type="Gene3D" id="3.10.290.10">
    <property type="entry name" value="RNA-binding S4 domain"/>
    <property type="match status" value="1"/>
</dbReference>
<dbReference type="Pfam" id="PF13275">
    <property type="entry name" value="S4_2"/>
    <property type="match status" value="1"/>
</dbReference>
<dbReference type="EMBL" id="BX548175">
    <property type="protein sequence ID" value="CAE20993.1"/>
    <property type="molecule type" value="Genomic_DNA"/>
</dbReference>
<dbReference type="Proteomes" id="UP000001423">
    <property type="component" value="Chromosome"/>
</dbReference>
<protein>
    <submittedName>
        <fullName evidence="3">S4 domain</fullName>
    </submittedName>
</protein>
<dbReference type="CDD" id="cd00165">
    <property type="entry name" value="S4"/>
    <property type="match status" value="1"/>
</dbReference>
<dbReference type="SMART" id="SM00363">
    <property type="entry name" value="S4"/>
    <property type="match status" value="1"/>
</dbReference>
<dbReference type="PROSITE" id="PS50889">
    <property type="entry name" value="S4"/>
    <property type="match status" value="1"/>
</dbReference>
<keyword evidence="1" id="KW-0694">RNA-binding</keyword>
<dbReference type="KEGG" id="pmt:PMT_0818"/>
<dbReference type="AlphaFoldDB" id="Q7V7D1"/>
<feature type="domain" description="RNA-binding S4" evidence="2">
    <location>
        <begin position="9"/>
        <end position="71"/>
    </location>
</feature>
<dbReference type="GO" id="GO:0003723">
    <property type="term" value="F:RNA binding"/>
    <property type="evidence" value="ECO:0007669"/>
    <property type="project" value="UniProtKB-KW"/>
</dbReference>
<dbReference type="SUPFAM" id="SSF55174">
    <property type="entry name" value="Alpha-L RNA-binding motif"/>
    <property type="match status" value="1"/>
</dbReference>